<feature type="transmembrane region" description="Helical" evidence="1">
    <location>
        <begin position="298"/>
        <end position="316"/>
    </location>
</feature>
<protein>
    <submittedName>
        <fullName evidence="3">Diguanylate cyclase/phosphodiesterase (GGDEF &amp; EAL domains) with PAS/PAC sensor(S)</fullName>
    </submittedName>
</protein>
<reference evidence="3" key="1">
    <citation type="submission" date="2020-02" db="EMBL/GenBank/DDBJ databases">
        <authorList>
            <person name="Meier V. D."/>
        </authorList>
    </citation>
    <scope>NUCLEOTIDE SEQUENCE</scope>
    <source>
        <strain evidence="3">AVDCRST_MAG69</strain>
    </source>
</reference>
<feature type="transmembrane region" description="Helical" evidence="1">
    <location>
        <begin position="138"/>
        <end position="156"/>
    </location>
</feature>
<dbReference type="InterPro" id="IPR038731">
    <property type="entry name" value="RgtA/B/C-like"/>
</dbReference>
<organism evidence="3">
    <name type="scientific">uncultured Solirubrobacteraceae bacterium</name>
    <dbReference type="NCBI Taxonomy" id="1162706"/>
    <lineage>
        <taxon>Bacteria</taxon>
        <taxon>Bacillati</taxon>
        <taxon>Actinomycetota</taxon>
        <taxon>Thermoleophilia</taxon>
        <taxon>Solirubrobacterales</taxon>
        <taxon>Solirubrobacteraceae</taxon>
        <taxon>environmental samples</taxon>
    </lineage>
</organism>
<evidence type="ECO:0000256" key="1">
    <source>
        <dbReference type="SAM" id="Phobius"/>
    </source>
</evidence>
<dbReference type="Pfam" id="PF13231">
    <property type="entry name" value="PMT_2"/>
    <property type="match status" value="1"/>
</dbReference>
<dbReference type="AlphaFoldDB" id="A0A6J4SRH2"/>
<keyword evidence="1" id="KW-1133">Transmembrane helix</keyword>
<feature type="domain" description="Glycosyltransferase RgtA/B/C/D-like" evidence="2">
    <location>
        <begin position="66"/>
        <end position="194"/>
    </location>
</feature>
<evidence type="ECO:0000259" key="2">
    <source>
        <dbReference type="Pfam" id="PF13231"/>
    </source>
</evidence>
<dbReference type="PANTHER" id="PTHR41710:SF2">
    <property type="entry name" value="GLYCOSYL TRANSFERASE FAMILY 39_83 DOMAIN-CONTAINING PROTEIN"/>
    <property type="match status" value="1"/>
</dbReference>
<feature type="transmembrane region" description="Helical" evidence="1">
    <location>
        <begin position="217"/>
        <end position="237"/>
    </location>
</feature>
<feature type="transmembrane region" description="Helical" evidence="1">
    <location>
        <begin position="113"/>
        <end position="131"/>
    </location>
</feature>
<keyword evidence="1" id="KW-0472">Membrane</keyword>
<dbReference type="EMBL" id="CADCVP010000216">
    <property type="protein sequence ID" value="CAA9503285.1"/>
    <property type="molecule type" value="Genomic_DNA"/>
</dbReference>
<name>A0A6J4SRH2_9ACTN</name>
<keyword evidence="1" id="KW-0812">Transmembrane</keyword>
<feature type="transmembrane region" description="Helical" evidence="1">
    <location>
        <begin position="350"/>
        <end position="372"/>
    </location>
</feature>
<feature type="transmembrane region" description="Helical" evidence="1">
    <location>
        <begin position="176"/>
        <end position="197"/>
    </location>
</feature>
<feature type="transmembrane region" description="Helical" evidence="1">
    <location>
        <begin position="322"/>
        <end position="343"/>
    </location>
</feature>
<evidence type="ECO:0000313" key="3">
    <source>
        <dbReference type="EMBL" id="CAA9503285.1"/>
    </source>
</evidence>
<sequence>MKGLRGRLRRQPRGELIAYGLLLALALALRLVELGDRPYHHDESQDAYFSWVLLTQGDYEYDPLLHGPLRFYLTAAVFAVLGDSDFTARLPPVLMGTAMVALAWGLRPLVGRIAAFTVAVLLAVGPSYLYFSRFAREDIYIACVTFALLIVTFAFLRRARPWHLPAIGALLAASFAIKESTFITAFVFGTFLLAWLVHDLVRGRRDLLGRLAVGRRAWVSGVVSFAVVYLVLFTTFGTDLDHWDGLWEGLDYWLGQHDVGRGGEAWFFYVVVLALNEWPVVLLGLVGAIAAWRHPTPLALFCVWGFSVSLAVYSWAGEKFAWLVLHPLLPLIVLAGLGVQAVWRSPRRRLRGIGLALTTVAGAYVVLSSWWVNAEHRADPRELLVSTQSAEAVLDVRARVLALAAEREKAGGEPLTVTVDTAEGATFPWAWYFRDLENVGFDDLSSPASVLGPSDVLVLTDRSRQRLAGQLSGYEGELFPFRVWWVRDYGRLTPSAALDWIVSRDPWNPTGGMPEWLMVRRPA</sequence>
<dbReference type="PANTHER" id="PTHR41710">
    <property type="entry name" value="GLYCOSYL TRANSFERASE, FAMILY 39"/>
    <property type="match status" value="1"/>
</dbReference>
<feature type="transmembrane region" description="Helical" evidence="1">
    <location>
        <begin position="266"/>
        <end position="291"/>
    </location>
</feature>
<proteinExistence type="predicted"/>
<dbReference type="InterPro" id="IPR019962">
    <property type="entry name" value="CHP03663"/>
</dbReference>
<accession>A0A6J4SRH2</accession>
<gene>
    <name evidence="3" type="ORF">AVDCRST_MAG69-2027</name>
</gene>
<dbReference type="NCBIfam" id="TIGR03663">
    <property type="entry name" value="flippase activity-associated protein Agl23"/>
    <property type="match status" value="1"/>
</dbReference>